<dbReference type="RefSeq" id="WP_119035845.1">
    <property type="nucleotide sequence ID" value="NZ_QXDC01000003.1"/>
</dbReference>
<name>A0A397PEJ2_9SPHN</name>
<comment type="caution">
    <text evidence="1">The sequence shown here is derived from an EMBL/GenBank/DDBJ whole genome shotgun (WGS) entry which is preliminary data.</text>
</comment>
<dbReference type="Gene3D" id="1.10.10.10">
    <property type="entry name" value="Winged helix-like DNA-binding domain superfamily/Winged helix DNA-binding domain"/>
    <property type="match status" value="1"/>
</dbReference>
<evidence type="ECO:0008006" key="3">
    <source>
        <dbReference type="Google" id="ProtNLM"/>
    </source>
</evidence>
<dbReference type="AlphaFoldDB" id="A0A397PEJ2"/>
<proteinExistence type="predicted"/>
<keyword evidence="2" id="KW-1185">Reference proteome</keyword>
<dbReference type="EMBL" id="QXDC01000003">
    <property type="protein sequence ID" value="RIA44081.1"/>
    <property type="molecule type" value="Genomic_DNA"/>
</dbReference>
<dbReference type="Proteomes" id="UP000266568">
    <property type="component" value="Unassembled WGS sequence"/>
</dbReference>
<protein>
    <recommendedName>
        <fullName evidence="3">LexA DNA binding domain-containing protein</fullName>
    </recommendedName>
</protein>
<reference evidence="1 2" key="1">
    <citation type="submission" date="2018-08" db="EMBL/GenBank/DDBJ databases">
        <title>Genomic Encyclopedia of Type Strains, Phase IV (KMG-IV): sequencing the most valuable type-strain genomes for metagenomic binning, comparative biology and taxonomic classification.</title>
        <authorList>
            <person name="Goeker M."/>
        </authorList>
    </citation>
    <scope>NUCLEOTIDE SEQUENCE [LARGE SCALE GENOMIC DNA]</scope>
    <source>
        <strain evidence="1 2">DSM 25527</strain>
    </source>
</reference>
<dbReference type="InterPro" id="IPR036388">
    <property type="entry name" value="WH-like_DNA-bd_sf"/>
</dbReference>
<evidence type="ECO:0000313" key="2">
    <source>
        <dbReference type="Proteomes" id="UP000266568"/>
    </source>
</evidence>
<organism evidence="1 2">
    <name type="scientific">Hephaestia caeni</name>
    <dbReference type="NCBI Taxonomy" id="645617"/>
    <lineage>
        <taxon>Bacteria</taxon>
        <taxon>Pseudomonadati</taxon>
        <taxon>Pseudomonadota</taxon>
        <taxon>Alphaproteobacteria</taxon>
        <taxon>Sphingomonadales</taxon>
        <taxon>Sphingomonadaceae</taxon>
        <taxon>Hephaestia</taxon>
    </lineage>
</organism>
<sequence length="173" mass="19194">MTPAELKTLDYVRETIAGLGYAPTLAEIGAQVGISTGAAGRIVGRLADDGKVVRDYYRHRSLRLPEAPDLTTIPTVALRAELGRRGETFDGIATFERRVFGRAVSCAADSCQIEVKRGQLFCRRHWFSLPLSLQQDIKRAFAAKDTGKYQVFVSEARDRIDRAKGADAPRRRL</sequence>
<gene>
    <name evidence="1" type="ORF">DFR49_2318</name>
</gene>
<dbReference type="OrthoDB" id="7597202at2"/>
<accession>A0A397PEJ2</accession>
<evidence type="ECO:0000313" key="1">
    <source>
        <dbReference type="EMBL" id="RIA44081.1"/>
    </source>
</evidence>
<dbReference type="SUPFAM" id="SSF46785">
    <property type="entry name" value="Winged helix' DNA-binding domain"/>
    <property type="match status" value="1"/>
</dbReference>
<dbReference type="InterPro" id="IPR036390">
    <property type="entry name" value="WH_DNA-bd_sf"/>
</dbReference>